<protein>
    <submittedName>
        <fullName evidence="3">ScbA/BarX family gamma-butyrolactone biosynthesis protein</fullName>
    </submittedName>
</protein>
<dbReference type="RefSeq" id="WP_264244299.1">
    <property type="nucleotide sequence ID" value="NZ_CP107567.1"/>
</dbReference>
<reference evidence="3" key="1">
    <citation type="submission" date="2022-10" db="EMBL/GenBank/DDBJ databases">
        <title>Cytochrome P450 Catalyzes Benzene Ring Formation in the Biosynthesis of Trialkyl-Substituted Aromatic Polyketides.</title>
        <authorList>
            <person name="Zhao E."/>
            <person name="Ge H."/>
        </authorList>
    </citation>
    <scope>NUCLEOTIDE SEQUENCE</scope>
    <source>
        <strain evidence="3">NA0869</strain>
    </source>
</reference>
<proteinExistence type="predicted"/>
<gene>
    <name evidence="3" type="ORF">OGH68_14785</name>
</gene>
<name>A0ABY6I6J6_STRPE</name>
<dbReference type="NCBIfam" id="NF041195">
    <property type="entry name" value="ScbA_BarX_GamBu"/>
    <property type="match status" value="1"/>
</dbReference>
<dbReference type="InterPro" id="IPR047757">
    <property type="entry name" value="AfsA-like"/>
</dbReference>
<sequence length="320" mass="34571">MTDPPRALLAPQYAMDTADLRFVRTAPRHLVGRSAVAEVLITDWRQLGPDTFRLGAQWPRGHTFYPPIAGAWHDPLLAAETLRQASVLVGQTYYGVPAGRRPLMDALDIEVVPGALLLGPHPAEIRLEVSGADVGRTHGTLTGMTLEVELMRGDEFVGAGRLALRVPSADGREHRDRTRSGDGLPPRPEPVPAAIVGRLDERDVVLGVPSSAAARRGHNWTLRIDPGHPVLFDRPADHVPGMMLLEAARQATQAVCAPYRVLPLELRSAFHGFVELDIPCHIAATRLPSQDAGEDAVVRVTGSQDGKLLFDSLVVAGLCD</sequence>
<dbReference type="Pfam" id="PF03756">
    <property type="entry name" value="AfsA"/>
    <property type="match status" value="2"/>
</dbReference>
<evidence type="ECO:0000259" key="2">
    <source>
        <dbReference type="Pfam" id="PF03756"/>
    </source>
</evidence>
<feature type="region of interest" description="Disordered" evidence="1">
    <location>
        <begin position="167"/>
        <end position="192"/>
    </location>
</feature>
<dbReference type="EMBL" id="CP107567">
    <property type="protein sequence ID" value="UYQ62622.1"/>
    <property type="molecule type" value="Genomic_DNA"/>
</dbReference>
<feature type="compositionally biased region" description="Basic and acidic residues" evidence="1">
    <location>
        <begin position="170"/>
        <end position="180"/>
    </location>
</feature>
<evidence type="ECO:0000256" key="1">
    <source>
        <dbReference type="SAM" id="MobiDB-lite"/>
    </source>
</evidence>
<keyword evidence="4" id="KW-1185">Reference proteome</keyword>
<dbReference type="InterPro" id="IPR005509">
    <property type="entry name" value="AfsA_hotdog_dom"/>
</dbReference>
<dbReference type="Proteomes" id="UP001163878">
    <property type="component" value="Chromosome"/>
</dbReference>
<organism evidence="3 4">
    <name type="scientific">Streptomyces peucetius</name>
    <dbReference type="NCBI Taxonomy" id="1950"/>
    <lineage>
        <taxon>Bacteria</taxon>
        <taxon>Bacillati</taxon>
        <taxon>Actinomycetota</taxon>
        <taxon>Actinomycetes</taxon>
        <taxon>Kitasatosporales</taxon>
        <taxon>Streptomycetaceae</taxon>
        <taxon>Streptomyces</taxon>
    </lineage>
</organism>
<feature type="domain" description="A-factor biosynthesis hotdog" evidence="2">
    <location>
        <begin position="30"/>
        <end position="164"/>
    </location>
</feature>
<feature type="domain" description="A-factor biosynthesis hotdog" evidence="2">
    <location>
        <begin position="196"/>
        <end position="308"/>
    </location>
</feature>
<accession>A0ABY6I6J6</accession>
<evidence type="ECO:0000313" key="4">
    <source>
        <dbReference type="Proteomes" id="UP001163878"/>
    </source>
</evidence>
<evidence type="ECO:0000313" key="3">
    <source>
        <dbReference type="EMBL" id="UYQ62622.1"/>
    </source>
</evidence>